<dbReference type="Gene3D" id="1.25.40.390">
    <property type="match status" value="1"/>
</dbReference>
<organism evidence="8 9">
    <name type="scientific">Pedobacter rhizosphaerae</name>
    <dbReference type="NCBI Taxonomy" id="390241"/>
    <lineage>
        <taxon>Bacteria</taxon>
        <taxon>Pseudomonadati</taxon>
        <taxon>Bacteroidota</taxon>
        <taxon>Sphingobacteriia</taxon>
        <taxon>Sphingobacteriales</taxon>
        <taxon>Sphingobacteriaceae</taxon>
        <taxon>Pedobacter</taxon>
    </lineage>
</organism>
<dbReference type="SUPFAM" id="SSF48452">
    <property type="entry name" value="TPR-like"/>
    <property type="match status" value="1"/>
</dbReference>
<dbReference type="Proteomes" id="UP000199572">
    <property type="component" value="Unassembled WGS sequence"/>
</dbReference>
<evidence type="ECO:0000313" key="8">
    <source>
        <dbReference type="EMBL" id="SER66964.1"/>
    </source>
</evidence>
<dbReference type="PROSITE" id="PS51257">
    <property type="entry name" value="PROKAR_LIPOPROTEIN"/>
    <property type="match status" value="1"/>
</dbReference>
<keyword evidence="4" id="KW-0472">Membrane</keyword>
<dbReference type="Pfam" id="PF14322">
    <property type="entry name" value="SusD-like_3"/>
    <property type="match status" value="1"/>
</dbReference>
<dbReference type="EMBL" id="FOGG01000013">
    <property type="protein sequence ID" value="SER66964.1"/>
    <property type="molecule type" value="Genomic_DNA"/>
</dbReference>
<sequence length="492" mass="54529">MKALNKINYIAITAFILVAGFSACKRDYLDLSPKGKLIAQSTSDYNLLFNNTALINTGAGVTEFPNGQLIMGDEVLSSEPYFSSAALRTQRFFRYDKDTYNPEDDNAEMKGIMTQLYTYNKIANEVMESTGGTDDQKKALYAEAVANRAWCYFMLVNFYGKPYNSLTATSDLAFPIITVADVAETKFTRATVQAVYDFMIKDLTDAIPSLPKNTSIRARLGKAAAEGLLGKVLVFMGRYTDALPYLNNAIDDLPTNYTVALYNLNVTMANAGTTGAWGYNPTTNPSSFQSLYPTAWLNTENIFCKQVNAGAFTADRSDILLTPEAAALFRPSDMRVRFFSTKASGGAALPVTGALRRNSGTVVQIGIRLADVQLLRAECLARTGKIADAITILEAFRTTRMPAADAKVSINDQSALIRFIIDERTREFAINGFRWFDMRRLSTDPLFSSTIYKHKYYDANGKLTEYTLTPDRFTLRFTQKVIDANPGMPNNP</sequence>
<dbReference type="RefSeq" id="WP_175474551.1">
    <property type="nucleotide sequence ID" value="NZ_FOGG01000013.1"/>
</dbReference>
<gene>
    <name evidence="8" type="ORF">SAMN04488023_113102</name>
</gene>
<dbReference type="AlphaFoldDB" id="A0A1H9R2K8"/>
<evidence type="ECO:0000256" key="3">
    <source>
        <dbReference type="ARBA" id="ARBA00022729"/>
    </source>
</evidence>
<evidence type="ECO:0000256" key="2">
    <source>
        <dbReference type="ARBA" id="ARBA00006275"/>
    </source>
</evidence>
<accession>A0A1H9R2K8</accession>
<proteinExistence type="inferred from homology"/>
<feature type="domain" description="RagB/SusD" evidence="6">
    <location>
        <begin position="366"/>
        <end position="492"/>
    </location>
</feature>
<keyword evidence="5" id="KW-0998">Cell outer membrane</keyword>
<feature type="domain" description="SusD-like N-terminal" evidence="7">
    <location>
        <begin position="27"/>
        <end position="232"/>
    </location>
</feature>
<dbReference type="InterPro" id="IPR033985">
    <property type="entry name" value="SusD-like_N"/>
</dbReference>
<dbReference type="InterPro" id="IPR012944">
    <property type="entry name" value="SusD_RagB_dom"/>
</dbReference>
<dbReference type="InterPro" id="IPR011990">
    <property type="entry name" value="TPR-like_helical_dom_sf"/>
</dbReference>
<evidence type="ECO:0000259" key="6">
    <source>
        <dbReference type="Pfam" id="PF07980"/>
    </source>
</evidence>
<reference evidence="9" key="1">
    <citation type="submission" date="2016-10" db="EMBL/GenBank/DDBJ databases">
        <authorList>
            <person name="Varghese N."/>
            <person name="Submissions S."/>
        </authorList>
    </citation>
    <scope>NUCLEOTIDE SEQUENCE [LARGE SCALE GENOMIC DNA]</scope>
    <source>
        <strain evidence="9">DSM 18610</strain>
    </source>
</reference>
<protein>
    <submittedName>
        <fullName evidence="8">SusD family protein</fullName>
    </submittedName>
</protein>
<name>A0A1H9R2K8_9SPHI</name>
<keyword evidence="3" id="KW-0732">Signal</keyword>
<dbReference type="STRING" id="390241.SAMN04488023_113102"/>
<evidence type="ECO:0000313" key="9">
    <source>
        <dbReference type="Proteomes" id="UP000199572"/>
    </source>
</evidence>
<evidence type="ECO:0000256" key="1">
    <source>
        <dbReference type="ARBA" id="ARBA00004442"/>
    </source>
</evidence>
<keyword evidence="9" id="KW-1185">Reference proteome</keyword>
<comment type="subcellular location">
    <subcellularLocation>
        <location evidence="1">Cell outer membrane</location>
    </subcellularLocation>
</comment>
<dbReference type="Pfam" id="PF07980">
    <property type="entry name" value="SusD_RagB"/>
    <property type="match status" value="1"/>
</dbReference>
<comment type="similarity">
    <text evidence="2">Belongs to the SusD family.</text>
</comment>
<evidence type="ECO:0000256" key="5">
    <source>
        <dbReference type="ARBA" id="ARBA00023237"/>
    </source>
</evidence>
<evidence type="ECO:0000259" key="7">
    <source>
        <dbReference type="Pfam" id="PF14322"/>
    </source>
</evidence>
<dbReference type="GO" id="GO:0009279">
    <property type="term" value="C:cell outer membrane"/>
    <property type="evidence" value="ECO:0007669"/>
    <property type="project" value="UniProtKB-SubCell"/>
</dbReference>
<evidence type="ECO:0000256" key="4">
    <source>
        <dbReference type="ARBA" id="ARBA00023136"/>
    </source>
</evidence>